<proteinExistence type="predicted"/>
<keyword evidence="2" id="KW-1185">Reference proteome</keyword>
<evidence type="ECO:0000313" key="2">
    <source>
        <dbReference type="Proteomes" id="UP000661607"/>
    </source>
</evidence>
<protein>
    <submittedName>
        <fullName evidence="1">Uncharacterized protein</fullName>
    </submittedName>
</protein>
<evidence type="ECO:0000313" key="1">
    <source>
        <dbReference type="EMBL" id="MBE1563938.1"/>
    </source>
</evidence>
<dbReference type="Proteomes" id="UP000661607">
    <property type="component" value="Unassembled WGS sequence"/>
</dbReference>
<dbReference type="EMBL" id="JADBEF010000001">
    <property type="protein sequence ID" value="MBE1563938.1"/>
    <property type="molecule type" value="Genomic_DNA"/>
</dbReference>
<sequence length="121" mass="14194">MIMIPVRRDNARLDALYERALNYPLPPNTRNEFWGDGDATIQKNMSSGSGDYCDYRVRITLHTSLSEAEIRRYYNKAKIAGAERPAHITLWFAEPDEWYGRGYILEVYDSHDSDWDWRCAL</sequence>
<reference evidence="1 2" key="1">
    <citation type="submission" date="2020-10" db="EMBL/GenBank/DDBJ databases">
        <title>Sequencing the genomes of 1000 actinobacteria strains.</title>
        <authorList>
            <person name="Klenk H.-P."/>
        </authorList>
    </citation>
    <scope>NUCLEOTIDE SEQUENCE [LARGE SCALE GENOMIC DNA]</scope>
    <source>
        <strain evidence="1 2">DSM 43748</strain>
    </source>
</reference>
<organism evidence="1 2">
    <name type="scientific">Nonomuraea africana</name>
    <dbReference type="NCBI Taxonomy" id="46171"/>
    <lineage>
        <taxon>Bacteria</taxon>
        <taxon>Bacillati</taxon>
        <taxon>Actinomycetota</taxon>
        <taxon>Actinomycetes</taxon>
        <taxon>Streptosporangiales</taxon>
        <taxon>Streptosporangiaceae</taxon>
        <taxon>Nonomuraea</taxon>
    </lineage>
</organism>
<name>A0ABR9KQR3_9ACTN</name>
<accession>A0ABR9KQR3</accession>
<dbReference type="RefSeq" id="WP_344820843.1">
    <property type="nucleotide sequence ID" value="NZ_BAAASY010000024.1"/>
</dbReference>
<gene>
    <name evidence="1" type="ORF">H4W81_006717</name>
</gene>
<comment type="caution">
    <text evidence="1">The sequence shown here is derived from an EMBL/GenBank/DDBJ whole genome shotgun (WGS) entry which is preliminary data.</text>
</comment>